<accession>A0A7M5XKL4</accession>
<evidence type="ECO:0000256" key="1">
    <source>
        <dbReference type="SAM" id="MobiDB-lite"/>
    </source>
</evidence>
<dbReference type="AlphaFoldDB" id="A0A7M5XKL4"/>
<evidence type="ECO:0000313" key="2">
    <source>
        <dbReference type="EnsemblMetazoa" id="CLYHEMP025310.2"/>
    </source>
</evidence>
<feature type="compositionally biased region" description="Acidic residues" evidence="1">
    <location>
        <begin position="198"/>
        <end position="231"/>
    </location>
</feature>
<dbReference type="OrthoDB" id="6022471at2759"/>
<dbReference type="EnsemblMetazoa" id="CLYHEMT025310.2">
    <property type="protein sequence ID" value="CLYHEMP025310.2"/>
    <property type="gene ID" value="CLYHEMG025310"/>
</dbReference>
<reference evidence="2" key="1">
    <citation type="submission" date="2021-01" db="UniProtKB">
        <authorList>
            <consortium name="EnsemblMetazoa"/>
        </authorList>
    </citation>
    <scope>IDENTIFICATION</scope>
</reference>
<dbReference type="Proteomes" id="UP000594262">
    <property type="component" value="Unplaced"/>
</dbReference>
<evidence type="ECO:0000313" key="3">
    <source>
        <dbReference type="Proteomes" id="UP000594262"/>
    </source>
</evidence>
<proteinExistence type="predicted"/>
<organism evidence="2 3">
    <name type="scientific">Clytia hemisphaerica</name>
    <dbReference type="NCBI Taxonomy" id="252671"/>
    <lineage>
        <taxon>Eukaryota</taxon>
        <taxon>Metazoa</taxon>
        <taxon>Cnidaria</taxon>
        <taxon>Hydrozoa</taxon>
        <taxon>Hydroidolina</taxon>
        <taxon>Leptothecata</taxon>
        <taxon>Obeliida</taxon>
        <taxon>Clytiidae</taxon>
        <taxon>Clytia</taxon>
    </lineage>
</organism>
<sequence length="366" mass="41176">MSILCRILCRAQNLLEEAGSSNSNPTLVESSPVSIVSPNKRRGSAEYWKSKFEQAQNLIKDLGEKSIALEEVPGLLSIKKFKPATEKKSVRVTNVYGSMRAKDVASQVQVIKEKKKEVEKVKKDKANQKEENKANFLKCKDKCTCSEEKCLAIGLKQCPVCKNVLRSLCSKAACKVDGQKPVMILPAKASSSKKTLDDSDESEEEDIDMSEESTLEDETYEDEEDKENNDPEEQAIVDMQKVWNTIKPPVKEADIIGKWYAVCFQTKRKTSLFVGKICKRFLTEEDGDVDKVEIRCLKAKIGQGTTLEDTPQHLPDIGLFKMEDIIAGPLKATPMKGNKFYVPEYPSVKERFAIVSKLNRNTYLPY</sequence>
<dbReference type="EnsemblMetazoa" id="CLYHEMT025310.1">
    <property type="protein sequence ID" value="CLYHEMP025310.1"/>
    <property type="gene ID" value="CLYHEMG025310"/>
</dbReference>
<feature type="region of interest" description="Disordered" evidence="1">
    <location>
        <begin position="189"/>
        <end position="231"/>
    </location>
</feature>
<name>A0A7M5XKL4_9CNID</name>
<keyword evidence="3" id="KW-1185">Reference proteome</keyword>
<protein>
    <submittedName>
        <fullName evidence="2">Uncharacterized protein</fullName>
    </submittedName>
</protein>